<accession>A0A5K3G646</accession>
<feature type="compositionally biased region" description="Low complexity" evidence="1">
    <location>
        <begin position="1"/>
        <end position="24"/>
    </location>
</feature>
<protein>
    <submittedName>
        <fullName evidence="2">Uncharacterized protein</fullName>
    </submittedName>
</protein>
<organism evidence="2">
    <name type="scientific">Mesocestoides corti</name>
    <name type="common">Flatworm</name>
    <dbReference type="NCBI Taxonomy" id="53468"/>
    <lineage>
        <taxon>Eukaryota</taxon>
        <taxon>Metazoa</taxon>
        <taxon>Spiralia</taxon>
        <taxon>Lophotrochozoa</taxon>
        <taxon>Platyhelminthes</taxon>
        <taxon>Cestoda</taxon>
        <taxon>Eucestoda</taxon>
        <taxon>Cyclophyllidea</taxon>
        <taxon>Mesocestoididae</taxon>
        <taxon>Mesocestoides</taxon>
    </lineage>
</organism>
<sequence length="110" mass="12346">MTAEPQPLHSLHPHPHSASQPASPYTAPPSEALTRRRLCRPPQADLTCLVGRQCLHILPPPSGILHSLLLSLFLSLSHCNCHRLCHQREQQLHGPTSSFDELQDRHHQLL</sequence>
<evidence type="ECO:0000256" key="1">
    <source>
        <dbReference type="SAM" id="MobiDB-lite"/>
    </source>
</evidence>
<proteinExistence type="predicted"/>
<dbReference type="AlphaFoldDB" id="A0A5K3G646"/>
<feature type="region of interest" description="Disordered" evidence="1">
    <location>
        <begin position="1"/>
        <end position="33"/>
    </location>
</feature>
<dbReference type="WBParaSite" id="MCU_013805-RA">
    <property type="protein sequence ID" value="MCU_013805-RA"/>
    <property type="gene ID" value="MCU_013805"/>
</dbReference>
<name>A0A5K3G646_MESCO</name>
<reference evidence="2" key="1">
    <citation type="submission" date="2019-11" db="UniProtKB">
        <authorList>
            <consortium name="WormBaseParasite"/>
        </authorList>
    </citation>
    <scope>IDENTIFICATION</scope>
</reference>
<evidence type="ECO:0000313" key="2">
    <source>
        <dbReference type="WBParaSite" id="MCU_013805-RA"/>
    </source>
</evidence>